<feature type="non-terminal residue" evidence="2">
    <location>
        <position position="1"/>
    </location>
</feature>
<dbReference type="Proteomes" id="UP001476798">
    <property type="component" value="Unassembled WGS sequence"/>
</dbReference>
<comment type="caution">
    <text evidence="2">The sequence shown here is derived from an EMBL/GenBank/DDBJ whole genome shotgun (WGS) entry which is preliminary data.</text>
</comment>
<feature type="region of interest" description="Disordered" evidence="1">
    <location>
        <begin position="82"/>
        <end position="112"/>
    </location>
</feature>
<evidence type="ECO:0000313" key="3">
    <source>
        <dbReference type="Proteomes" id="UP001476798"/>
    </source>
</evidence>
<gene>
    <name evidence="2" type="ORF">GOODEAATRI_029992</name>
</gene>
<keyword evidence="3" id="KW-1185">Reference proteome</keyword>
<feature type="compositionally biased region" description="Gly residues" evidence="1">
    <location>
        <begin position="86"/>
        <end position="97"/>
    </location>
</feature>
<organism evidence="2 3">
    <name type="scientific">Goodea atripinnis</name>
    <dbReference type="NCBI Taxonomy" id="208336"/>
    <lineage>
        <taxon>Eukaryota</taxon>
        <taxon>Metazoa</taxon>
        <taxon>Chordata</taxon>
        <taxon>Craniata</taxon>
        <taxon>Vertebrata</taxon>
        <taxon>Euteleostomi</taxon>
        <taxon>Actinopterygii</taxon>
        <taxon>Neopterygii</taxon>
        <taxon>Teleostei</taxon>
        <taxon>Neoteleostei</taxon>
        <taxon>Acanthomorphata</taxon>
        <taxon>Ovalentaria</taxon>
        <taxon>Atherinomorphae</taxon>
        <taxon>Cyprinodontiformes</taxon>
        <taxon>Goodeidae</taxon>
        <taxon>Goodea</taxon>
    </lineage>
</organism>
<evidence type="ECO:0000313" key="2">
    <source>
        <dbReference type="EMBL" id="MEQ2183178.1"/>
    </source>
</evidence>
<feature type="compositionally biased region" description="Pro residues" evidence="1">
    <location>
        <begin position="9"/>
        <end position="20"/>
    </location>
</feature>
<feature type="region of interest" description="Disordered" evidence="1">
    <location>
        <begin position="1"/>
        <end position="24"/>
    </location>
</feature>
<sequence length="132" mass="14346">APMLRPLSLRPPPLPLPMEPEPPRKELKGILKNIQNIADIEKSVANMFSQIDQKQIPLKKVMSSRASVDSLDSLDSLEMLALGGEPEQGGGEGGAEGGEGENNPLIQHIPNPNMNSIVEELEKRFPSQSTML</sequence>
<dbReference type="EMBL" id="JAHRIO010074567">
    <property type="protein sequence ID" value="MEQ2183178.1"/>
    <property type="molecule type" value="Genomic_DNA"/>
</dbReference>
<reference evidence="2 3" key="1">
    <citation type="submission" date="2021-06" db="EMBL/GenBank/DDBJ databases">
        <authorList>
            <person name="Palmer J.M."/>
        </authorList>
    </citation>
    <scope>NUCLEOTIDE SEQUENCE [LARGE SCALE GENOMIC DNA]</scope>
    <source>
        <strain evidence="2 3">GA_2019</strain>
        <tissue evidence="2">Muscle</tissue>
    </source>
</reference>
<name>A0ABV0PIA2_9TELE</name>
<evidence type="ECO:0000256" key="1">
    <source>
        <dbReference type="SAM" id="MobiDB-lite"/>
    </source>
</evidence>
<protein>
    <submittedName>
        <fullName evidence="2">Uncharacterized protein</fullName>
    </submittedName>
</protein>
<proteinExistence type="predicted"/>
<accession>A0ABV0PIA2</accession>